<dbReference type="GO" id="GO:0000049">
    <property type="term" value="F:tRNA binding"/>
    <property type="evidence" value="ECO:0007669"/>
    <property type="project" value="InterPro"/>
</dbReference>
<comment type="catalytic activity">
    <reaction evidence="8">
        <text>tRNA(Glu) + L-glutamate + ATP = L-glutamyl-tRNA(Glu) + AMP + diphosphate</text>
        <dbReference type="Rhea" id="RHEA:23540"/>
        <dbReference type="Rhea" id="RHEA-COMP:9663"/>
        <dbReference type="Rhea" id="RHEA-COMP:9680"/>
        <dbReference type="ChEBI" id="CHEBI:29985"/>
        <dbReference type="ChEBI" id="CHEBI:30616"/>
        <dbReference type="ChEBI" id="CHEBI:33019"/>
        <dbReference type="ChEBI" id="CHEBI:78442"/>
        <dbReference type="ChEBI" id="CHEBI:78520"/>
        <dbReference type="ChEBI" id="CHEBI:456215"/>
        <dbReference type="EC" id="6.1.1.17"/>
    </reaction>
</comment>
<comment type="similarity">
    <text evidence="1 8">Belongs to the class-I aminoacyl-tRNA synthetase family. Glutamate--tRNA ligase type 1 subfamily.</text>
</comment>
<dbReference type="PANTHER" id="PTHR43311">
    <property type="entry name" value="GLUTAMATE--TRNA LIGASE"/>
    <property type="match status" value="1"/>
</dbReference>
<dbReference type="Gene3D" id="1.10.10.350">
    <property type="match status" value="1"/>
</dbReference>
<dbReference type="InterPro" id="IPR049940">
    <property type="entry name" value="GluQ/Sye"/>
</dbReference>
<comment type="function">
    <text evidence="8">Catalyzes the attachment of glutamate to tRNA(Glu) in a two-step reaction: glutamate is first activated by ATP to form Glu-AMP and then transferred to the acceptor end of tRNA(Glu).</text>
</comment>
<comment type="subunit">
    <text evidence="8">Monomer.</text>
</comment>
<dbReference type="HAMAP" id="MF_00022">
    <property type="entry name" value="Glu_tRNA_synth_type1"/>
    <property type="match status" value="1"/>
</dbReference>
<dbReference type="InterPro" id="IPR045462">
    <property type="entry name" value="aa-tRNA-synth_I_cd-bd"/>
</dbReference>
<evidence type="ECO:0000256" key="2">
    <source>
        <dbReference type="ARBA" id="ARBA00022490"/>
    </source>
</evidence>
<dbReference type="Gene3D" id="3.40.50.620">
    <property type="entry name" value="HUPs"/>
    <property type="match status" value="1"/>
</dbReference>
<dbReference type="GO" id="GO:0005524">
    <property type="term" value="F:ATP binding"/>
    <property type="evidence" value="ECO:0007669"/>
    <property type="project" value="UniProtKB-UniRule"/>
</dbReference>
<dbReference type="EMBL" id="QGLT01000001">
    <property type="protein sequence ID" value="PXZ01727.1"/>
    <property type="molecule type" value="Genomic_DNA"/>
</dbReference>
<evidence type="ECO:0000256" key="7">
    <source>
        <dbReference type="ARBA" id="ARBA00023146"/>
    </source>
</evidence>
<keyword evidence="3 8" id="KW-0436">Ligase</keyword>
<reference evidence="11 12" key="1">
    <citation type="submission" date="2018-05" db="EMBL/GenBank/DDBJ databases">
        <title>Reference genomes for bee gut microbiota database.</title>
        <authorList>
            <person name="Ellegaard K.M."/>
        </authorList>
    </citation>
    <scope>NUCLEOTIDE SEQUENCE [LARGE SCALE GENOMIC DNA]</scope>
    <source>
        <strain evidence="11 12">ESL0284</strain>
    </source>
</reference>
<dbReference type="InterPro" id="IPR004527">
    <property type="entry name" value="Glu-tRNA-ligase_bac/mito"/>
</dbReference>
<dbReference type="PROSITE" id="PS00178">
    <property type="entry name" value="AA_TRNA_LIGASE_I"/>
    <property type="match status" value="1"/>
</dbReference>
<dbReference type="Proteomes" id="UP000247565">
    <property type="component" value="Unassembled WGS sequence"/>
</dbReference>
<evidence type="ECO:0000259" key="10">
    <source>
        <dbReference type="Pfam" id="PF19269"/>
    </source>
</evidence>
<evidence type="ECO:0000313" key="12">
    <source>
        <dbReference type="Proteomes" id="UP000247565"/>
    </source>
</evidence>
<evidence type="ECO:0000256" key="5">
    <source>
        <dbReference type="ARBA" id="ARBA00022840"/>
    </source>
</evidence>
<comment type="subcellular location">
    <subcellularLocation>
        <location evidence="8">Cytoplasm</location>
    </subcellularLocation>
</comment>
<dbReference type="RefSeq" id="WP_110438246.1">
    <property type="nucleotide sequence ID" value="NZ_CP046393.1"/>
</dbReference>
<accession>A0A318N3G1</accession>
<evidence type="ECO:0000256" key="8">
    <source>
        <dbReference type="HAMAP-Rule" id="MF_00022"/>
    </source>
</evidence>
<evidence type="ECO:0000256" key="6">
    <source>
        <dbReference type="ARBA" id="ARBA00022917"/>
    </source>
</evidence>
<evidence type="ECO:0000256" key="3">
    <source>
        <dbReference type="ARBA" id="ARBA00022598"/>
    </source>
</evidence>
<dbReference type="InterPro" id="IPR000924">
    <property type="entry name" value="Glu/Gln-tRNA-synth"/>
</dbReference>
<comment type="caution">
    <text evidence="11">The sequence shown here is derived from an EMBL/GenBank/DDBJ whole genome shotgun (WGS) entry which is preliminary data.</text>
</comment>
<dbReference type="InterPro" id="IPR008925">
    <property type="entry name" value="aa_tRNA-synth_I_cd-bd_sf"/>
</dbReference>
<dbReference type="GO" id="GO:0005829">
    <property type="term" value="C:cytosol"/>
    <property type="evidence" value="ECO:0007669"/>
    <property type="project" value="TreeGrafter"/>
</dbReference>
<keyword evidence="12" id="KW-1185">Reference proteome</keyword>
<keyword evidence="5 8" id="KW-0067">ATP-binding</keyword>
<comment type="caution">
    <text evidence="8">Lacks conserved residue(s) required for the propagation of feature annotation.</text>
</comment>
<protein>
    <recommendedName>
        <fullName evidence="8">Glutamate--tRNA ligase</fullName>
        <ecNumber evidence="8">6.1.1.17</ecNumber>
    </recommendedName>
    <alternativeName>
        <fullName evidence="8">Glutamyl-tRNA synthetase</fullName>
        <shortName evidence="8">GluRS</shortName>
    </alternativeName>
</protein>
<dbReference type="PANTHER" id="PTHR43311:SF2">
    <property type="entry name" value="GLUTAMATE--TRNA LIGASE, MITOCHONDRIAL-RELATED"/>
    <property type="match status" value="1"/>
</dbReference>
<feature type="domain" description="Glutamyl/glutaminyl-tRNA synthetase class Ib catalytic" evidence="9">
    <location>
        <begin position="2"/>
        <end position="305"/>
    </location>
</feature>
<name>A0A318N3G1_9PROT</name>
<dbReference type="InterPro" id="IPR001412">
    <property type="entry name" value="aa-tRNA-synth_I_CS"/>
</dbReference>
<evidence type="ECO:0000313" key="11">
    <source>
        <dbReference type="EMBL" id="PXZ01727.1"/>
    </source>
</evidence>
<dbReference type="SUPFAM" id="SSF52374">
    <property type="entry name" value="Nucleotidylyl transferase"/>
    <property type="match status" value="1"/>
</dbReference>
<feature type="short sequence motif" description="'KMSKS' region" evidence="8">
    <location>
        <begin position="240"/>
        <end position="244"/>
    </location>
</feature>
<proteinExistence type="inferred from homology"/>
<dbReference type="GO" id="GO:0006424">
    <property type="term" value="P:glutamyl-tRNA aminoacylation"/>
    <property type="evidence" value="ECO:0007669"/>
    <property type="project" value="UniProtKB-UniRule"/>
</dbReference>
<dbReference type="EC" id="6.1.1.17" evidence="8"/>
<gene>
    <name evidence="8" type="primary">gltX</name>
    <name evidence="11" type="ORF">DK869_01570</name>
</gene>
<dbReference type="SUPFAM" id="SSF48163">
    <property type="entry name" value="An anticodon-binding domain of class I aminoacyl-tRNA synthetases"/>
    <property type="match status" value="1"/>
</dbReference>
<evidence type="ECO:0000256" key="1">
    <source>
        <dbReference type="ARBA" id="ARBA00007894"/>
    </source>
</evidence>
<dbReference type="OrthoDB" id="9807503at2"/>
<keyword evidence="2 8" id="KW-0963">Cytoplasm</keyword>
<keyword evidence="6 8" id="KW-0648">Protein biosynthesis</keyword>
<dbReference type="Pfam" id="PF00749">
    <property type="entry name" value="tRNA-synt_1c"/>
    <property type="match status" value="1"/>
</dbReference>
<evidence type="ECO:0000259" key="9">
    <source>
        <dbReference type="Pfam" id="PF00749"/>
    </source>
</evidence>
<sequence>MKLRFAPSPTGLMHVGNARLAVANALYARHHGGTFMLRIDDTDVERSKEEYVREIYQALKWFGIGWDEFMRQSERMDRYQLAIEKLKQSGRLYPCFETKQELDFKRELRRRQNKPPIYDRAMLKLTSEQRKESEANGKKPHWRFMLSGREMKWKDLVMGDCHVKLSSISDPVMIKADGTVLYTLASVVDDLESGITHIIRGEDHVTNTGVQLDLIEALTDHPNTIQFAHLPLLLDEDGGKLSKRLGSISLRRLREDGLEAKAVVSYLARLGTSRDPQLLSVDELAKDYDLSSYSRSPARFDIQQMLALNKKCLHTMEFSEVRDRLPEAVTEEFWNIVRPNIDILSETRYWWDLVHEDIIPEVADEDKSYLHLALECLPTEPWGQETWSQWTNILKEVSGRKGKSLFHPLRLALTREDKGPEMRGLLPLIGRERVVRRLTEACSLA</sequence>
<dbReference type="GO" id="GO:0004818">
    <property type="term" value="F:glutamate-tRNA ligase activity"/>
    <property type="evidence" value="ECO:0007669"/>
    <property type="project" value="UniProtKB-UniRule"/>
</dbReference>
<dbReference type="PRINTS" id="PR00987">
    <property type="entry name" value="TRNASYNTHGLU"/>
</dbReference>
<dbReference type="InterPro" id="IPR020058">
    <property type="entry name" value="Glu/Gln-tRNA-synth_Ib_cat-dom"/>
</dbReference>
<dbReference type="Pfam" id="PF19269">
    <property type="entry name" value="Anticodon_2"/>
    <property type="match status" value="1"/>
</dbReference>
<evidence type="ECO:0000256" key="4">
    <source>
        <dbReference type="ARBA" id="ARBA00022741"/>
    </source>
</evidence>
<feature type="binding site" evidence="8">
    <location>
        <position position="243"/>
    </location>
    <ligand>
        <name>ATP</name>
        <dbReference type="ChEBI" id="CHEBI:30616"/>
    </ligand>
</feature>
<dbReference type="InterPro" id="IPR014729">
    <property type="entry name" value="Rossmann-like_a/b/a_fold"/>
</dbReference>
<keyword evidence="4 8" id="KW-0547">Nucleotide-binding</keyword>
<dbReference type="AlphaFoldDB" id="A0A318N3G1"/>
<keyword evidence="7 8" id="KW-0030">Aminoacyl-tRNA synthetase</keyword>
<dbReference type="NCBIfam" id="TIGR00464">
    <property type="entry name" value="gltX_bact"/>
    <property type="match status" value="1"/>
</dbReference>
<dbReference type="InterPro" id="IPR020751">
    <property type="entry name" value="aa-tRNA-synth_I_codon-bd_sub2"/>
</dbReference>
<feature type="domain" description="Aminoacyl-tRNA synthetase class I anticodon-binding" evidence="10">
    <location>
        <begin position="363"/>
        <end position="441"/>
    </location>
</feature>
<feature type="short sequence motif" description="'HIGH' region" evidence="8">
    <location>
        <begin position="7"/>
        <end position="17"/>
    </location>
</feature>
<organism evidence="11 12">
    <name type="scientific">Commensalibacter melissae</name>
    <dbReference type="NCBI Taxonomy" id="2070537"/>
    <lineage>
        <taxon>Bacteria</taxon>
        <taxon>Pseudomonadati</taxon>
        <taxon>Pseudomonadota</taxon>
        <taxon>Alphaproteobacteria</taxon>
        <taxon>Acetobacterales</taxon>
        <taxon>Acetobacteraceae</taxon>
    </lineage>
</organism>